<name>A0AAV4PUK6_CAEEX</name>
<gene>
    <name evidence="1" type="ORF">CEXT_279951</name>
</gene>
<evidence type="ECO:0000313" key="1">
    <source>
        <dbReference type="EMBL" id="GIX98877.1"/>
    </source>
</evidence>
<accession>A0AAV4PUK6</accession>
<sequence>MNPAPAIERKPLKDNAPLKSGDVVFPLETELKRLVRLLCLMSVAFRPEVRGSCKQFHSHSVQNNYVITTLGDARVPRGQCGFIAQTCIPRGRKRKRFREDLKRRFPFSKEGLGKAQQLLIWLSDQRLRDSRH</sequence>
<reference evidence="1 2" key="1">
    <citation type="submission" date="2021-06" db="EMBL/GenBank/DDBJ databases">
        <title>Caerostris extrusa draft genome.</title>
        <authorList>
            <person name="Kono N."/>
            <person name="Arakawa K."/>
        </authorList>
    </citation>
    <scope>NUCLEOTIDE SEQUENCE [LARGE SCALE GENOMIC DNA]</scope>
</reference>
<evidence type="ECO:0000313" key="2">
    <source>
        <dbReference type="Proteomes" id="UP001054945"/>
    </source>
</evidence>
<dbReference type="AlphaFoldDB" id="A0AAV4PUK6"/>
<proteinExistence type="predicted"/>
<comment type="caution">
    <text evidence="1">The sequence shown here is derived from an EMBL/GenBank/DDBJ whole genome shotgun (WGS) entry which is preliminary data.</text>
</comment>
<organism evidence="1 2">
    <name type="scientific">Caerostris extrusa</name>
    <name type="common">Bark spider</name>
    <name type="synonym">Caerostris bankana</name>
    <dbReference type="NCBI Taxonomy" id="172846"/>
    <lineage>
        <taxon>Eukaryota</taxon>
        <taxon>Metazoa</taxon>
        <taxon>Ecdysozoa</taxon>
        <taxon>Arthropoda</taxon>
        <taxon>Chelicerata</taxon>
        <taxon>Arachnida</taxon>
        <taxon>Araneae</taxon>
        <taxon>Araneomorphae</taxon>
        <taxon>Entelegynae</taxon>
        <taxon>Araneoidea</taxon>
        <taxon>Araneidae</taxon>
        <taxon>Caerostris</taxon>
    </lineage>
</organism>
<keyword evidence="2" id="KW-1185">Reference proteome</keyword>
<dbReference type="Proteomes" id="UP001054945">
    <property type="component" value="Unassembled WGS sequence"/>
</dbReference>
<dbReference type="EMBL" id="BPLR01004975">
    <property type="protein sequence ID" value="GIX98877.1"/>
    <property type="molecule type" value="Genomic_DNA"/>
</dbReference>
<protein>
    <submittedName>
        <fullName evidence="1">Uncharacterized protein</fullName>
    </submittedName>
</protein>